<evidence type="ECO:0000313" key="1">
    <source>
        <dbReference type="EMBL" id="KAL1584497.1"/>
    </source>
</evidence>
<dbReference type="InterPro" id="IPR011009">
    <property type="entry name" value="Kinase-like_dom_sf"/>
</dbReference>
<organism evidence="1 2">
    <name type="scientific">Cladosporium halotolerans</name>
    <dbReference type="NCBI Taxonomy" id="1052096"/>
    <lineage>
        <taxon>Eukaryota</taxon>
        <taxon>Fungi</taxon>
        <taxon>Dikarya</taxon>
        <taxon>Ascomycota</taxon>
        <taxon>Pezizomycotina</taxon>
        <taxon>Dothideomycetes</taxon>
        <taxon>Dothideomycetidae</taxon>
        <taxon>Cladosporiales</taxon>
        <taxon>Cladosporiaceae</taxon>
        <taxon>Cladosporium</taxon>
    </lineage>
</organism>
<reference evidence="1 2" key="1">
    <citation type="journal article" date="2020" name="Microbiol. Resour. Announc.">
        <title>Draft Genome Sequence of a Cladosporium Species Isolated from the Mesophotic Ascidian Didemnum maculosum.</title>
        <authorList>
            <person name="Gioti A."/>
            <person name="Siaperas R."/>
            <person name="Nikolaivits E."/>
            <person name="Le Goff G."/>
            <person name="Ouazzani J."/>
            <person name="Kotoulas G."/>
            <person name="Topakas E."/>
        </authorList>
    </citation>
    <scope>NUCLEOTIDE SEQUENCE [LARGE SCALE GENOMIC DNA]</scope>
    <source>
        <strain evidence="1 2">TM138-S3</strain>
    </source>
</reference>
<protein>
    <recommendedName>
        <fullName evidence="3">Alpha-galactosidase A</fullName>
    </recommendedName>
</protein>
<evidence type="ECO:0000313" key="2">
    <source>
        <dbReference type="Proteomes" id="UP000803884"/>
    </source>
</evidence>
<dbReference type="SUPFAM" id="SSF56112">
    <property type="entry name" value="Protein kinase-like (PK-like)"/>
    <property type="match status" value="1"/>
</dbReference>
<dbReference type="Proteomes" id="UP000803884">
    <property type="component" value="Unassembled WGS sequence"/>
</dbReference>
<comment type="caution">
    <text evidence="1">The sequence shown here is derived from an EMBL/GenBank/DDBJ whole genome shotgun (WGS) entry which is preliminary data.</text>
</comment>
<proteinExistence type="predicted"/>
<evidence type="ECO:0008006" key="3">
    <source>
        <dbReference type="Google" id="ProtNLM"/>
    </source>
</evidence>
<dbReference type="RefSeq" id="XP_069227603.1">
    <property type="nucleotide sequence ID" value="XM_069374964.1"/>
</dbReference>
<accession>A0AB34KLD4</accession>
<keyword evidence="2" id="KW-1185">Reference proteome</keyword>
<gene>
    <name evidence="1" type="ORF">WHR41_06359</name>
</gene>
<sequence length="262" mass="28152">MARTIQLLHASIDNDNDDAIGNYFRLLVDNTSIKYIFVPAGAYRTADLLSGPGIKALLPPLPPGDWNSGSVSKDPRTGRHHFDKVQREAFHGVTNAWHPLRVDYLALSLGKQLGANAYEATSVLFEGAVVAKLARFEWEVDQVDEECEAYGWLEGSGVGPRFLGHVVEEGRVVGFLLEKVANARRAGVGDLRACEGALGRLHALGLVHGDVKRGHFLVNGDGATLIDFNLTRKPGVVGMIEEEMESLGGLLGGGALEKGGSE</sequence>
<dbReference type="GeneID" id="96007802"/>
<dbReference type="EMBL" id="JAAQHG020000026">
    <property type="protein sequence ID" value="KAL1584497.1"/>
    <property type="molecule type" value="Genomic_DNA"/>
</dbReference>
<dbReference type="AlphaFoldDB" id="A0AB34KLD4"/>
<name>A0AB34KLD4_9PEZI</name>